<reference evidence="1 2" key="1">
    <citation type="journal article" date="2019" name="Nat. Med.">
        <title>A library of human gut bacterial isolates paired with longitudinal multiomics data enables mechanistic microbiome research.</title>
        <authorList>
            <person name="Poyet M."/>
            <person name="Groussin M."/>
            <person name="Gibbons S.M."/>
            <person name="Avila-Pacheco J."/>
            <person name="Jiang X."/>
            <person name="Kearney S.M."/>
            <person name="Perrotta A.R."/>
            <person name="Berdy B."/>
            <person name="Zhao S."/>
            <person name="Lieberman T.D."/>
            <person name="Swanson P.K."/>
            <person name="Smith M."/>
            <person name="Roesemann S."/>
            <person name="Alexander J.E."/>
            <person name="Rich S.A."/>
            <person name="Livny J."/>
            <person name="Vlamakis H."/>
            <person name="Clish C."/>
            <person name="Bullock K."/>
            <person name="Deik A."/>
            <person name="Scott J."/>
            <person name="Pierce K.A."/>
            <person name="Xavier R.J."/>
            <person name="Alm E.J."/>
        </authorList>
    </citation>
    <scope>NUCLEOTIDE SEQUENCE [LARGE SCALE GENOMIC DNA]</scope>
    <source>
        <strain evidence="1 2">BIOML-A188</strain>
    </source>
</reference>
<dbReference type="AlphaFoldDB" id="A0A6I0QH88"/>
<protein>
    <submittedName>
        <fullName evidence="1">Conjugal transfer protein TraE</fullName>
    </submittedName>
</protein>
<accession>A0A6I0QH88</accession>
<comment type="caution">
    <text evidence="1">The sequence shown here is derived from an EMBL/GenBank/DDBJ whole genome shotgun (WGS) entry which is preliminary data.</text>
</comment>
<name>A0A6I0QH88_BACT4</name>
<proteinExistence type="predicted"/>
<gene>
    <name evidence="1" type="ORF">GAO51_29830</name>
</gene>
<dbReference type="Proteomes" id="UP000440614">
    <property type="component" value="Unassembled WGS sequence"/>
</dbReference>
<organism evidence="1 2">
    <name type="scientific">Bacteroides thetaiotaomicron</name>
    <dbReference type="NCBI Taxonomy" id="818"/>
    <lineage>
        <taxon>Bacteria</taxon>
        <taxon>Pseudomonadati</taxon>
        <taxon>Bacteroidota</taxon>
        <taxon>Bacteroidia</taxon>
        <taxon>Bacteroidales</taxon>
        <taxon>Bacteroidaceae</taxon>
        <taxon>Bacteroides</taxon>
    </lineage>
</organism>
<dbReference type="EMBL" id="WCSY01000068">
    <property type="protein sequence ID" value="KAB4303696.1"/>
    <property type="molecule type" value="Genomic_DNA"/>
</dbReference>
<evidence type="ECO:0000313" key="2">
    <source>
        <dbReference type="Proteomes" id="UP000440614"/>
    </source>
</evidence>
<evidence type="ECO:0000313" key="1">
    <source>
        <dbReference type="EMBL" id="KAB4303696.1"/>
    </source>
</evidence>
<sequence length="31" mass="3658">METCKYGLGASTRKPPTARWVWRWVLSPHNE</sequence>
<feature type="non-terminal residue" evidence="1">
    <location>
        <position position="31"/>
    </location>
</feature>